<dbReference type="EMBL" id="CP081864">
    <property type="protein sequence ID" value="QZN96118.1"/>
    <property type="molecule type" value="Genomic_DNA"/>
</dbReference>
<gene>
    <name evidence="6" type="ORF">K6K13_01080</name>
</gene>
<dbReference type="InterPro" id="IPR036704">
    <property type="entry name" value="RraA/RraA-like_sf"/>
</dbReference>
<dbReference type="Proteomes" id="UP000825886">
    <property type="component" value="Chromosome"/>
</dbReference>
<evidence type="ECO:0000313" key="6">
    <source>
        <dbReference type="EMBL" id="QZN96118.1"/>
    </source>
</evidence>
<dbReference type="PANTHER" id="PTHR33254:SF4">
    <property type="entry name" value="4-HYDROXY-4-METHYL-2-OXOGLUTARATE ALDOLASE 3-RELATED"/>
    <property type="match status" value="1"/>
</dbReference>
<dbReference type="SUPFAM" id="SSF89562">
    <property type="entry name" value="RraA-like"/>
    <property type="match status" value="1"/>
</dbReference>
<keyword evidence="7" id="KW-1185">Reference proteome</keyword>
<evidence type="ECO:0000256" key="1">
    <source>
        <dbReference type="ARBA" id="ARBA00001968"/>
    </source>
</evidence>
<evidence type="ECO:0000256" key="2">
    <source>
        <dbReference type="ARBA" id="ARBA00016549"/>
    </source>
</evidence>
<dbReference type="PANTHER" id="PTHR33254">
    <property type="entry name" value="4-HYDROXY-4-METHYL-2-OXOGLUTARATE ALDOLASE 3-RELATED"/>
    <property type="match status" value="1"/>
</dbReference>
<reference evidence="6 7" key="1">
    <citation type="submission" date="2021-08" db="EMBL/GenBank/DDBJ databases">
        <title>Culture and genomic analysis of Symbiopectobacterium purcellii sp. nov. gen. nov., isolated from the leafhopper Empoasca decipiens.</title>
        <authorList>
            <person name="Nadal-Jimenez P."/>
            <person name="Siozios S."/>
            <person name="Halliday N."/>
            <person name="Camara M."/>
            <person name="Hurst G.D.D."/>
        </authorList>
    </citation>
    <scope>NUCLEOTIDE SEQUENCE [LARGE SCALE GENOMIC DNA]</scope>
    <source>
        <strain evidence="6 7">SyEd1</strain>
    </source>
</reference>
<sequence length="217" mass="22981">MASVIKTDFPRPSVDQLAAFKTANTALIYQAAGQRGALHSTLKPLRPGFRLLGAAFTAAGFPGDNLTGHAAITLAQPGDILVYSVDGFTQGASFGDMMATLAANRGLGGILIDGAIRDAALLRTWDLPLFARGISLKSRGEKAQLGPLAAPLTVAGVQISPGDLIVGDDDGVIAIAYARLDDTIARLRQLQEEKTRLLHRFSSTATQEDWQALKAWE</sequence>
<dbReference type="Pfam" id="PF03737">
    <property type="entry name" value="RraA-like"/>
    <property type="match status" value="1"/>
</dbReference>
<name>A0ABX9ALR2_9ENTR</name>
<dbReference type="CDD" id="cd16841">
    <property type="entry name" value="RraA_family"/>
    <property type="match status" value="1"/>
</dbReference>
<comment type="cofactor">
    <cofactor evidence="1">
        <name>a divalent metal cation</name>
        <dbReference type="ChEBI" id="CHEBI:60240"/>
    </cofactor>
</comment>
<organism evidence="6 7">
    <name type="scientific">Symbiopectobacterium purcellii</name>
    <dbReference type="NCBI Taxonomy" id="2871826"/>
    <lineage>
        <taxon>Bacteria</taxon>
        <taxon>Pseudomonadati</taxon>
        <taxon>Pseudomonadota</taxon>
        <taxon>Gammaproteobacteria</taxon>
        <taxon>Enterobacterales</taxon>
        <taxon>Enterobacteriaceae</taxon>
    </lineage>
</organism>
<dbReference type="Gene3D" id="3.50.30.40">
    <property type="entry name" value="Ribonuclease E inhibitor RraA/RraA-like"/>
    <property type="match status" value="1"/>
</dbReference>
<keyword evidence="5" id="KW-0175">Coiled coil</keyword>
<proteinExistence type="predicted"/>
<evidence type="ECO:0000256" key="4">
    <source>
        <dbReference type="ARBA" id="ARBA00030169"/>
    </source>
</evidence>
<evidence type="ECO:0000256" key="5">
    <source>
        <dbReference type="SAM" id="Coils"/>
    </source>
</evidence>
<evidence type="ECO:0000256" key="3">
    <source>
        <dbReference type="ARBA" id="ARBA00029596"/>
    </source>
</evidence>
<dbReference type="RefSeq" id="WP_222159181.1">
    <property type="nucleotide sequence ID" value="NZ_CP081864.1"/>
</dbReference>
<evidence type="ECO:0000313" key="7">
    <source>
        <dbReference type="Proteomes" id="UP000825886"/>
    </source>
</evidence>
<accession>A0ABX9ALR2</accession>
<feature type="coiled-coil region" evidence="5">
    <location>
        <begin position="173"/>
        <end position="200"/>
    </location>
</feature>
<dbReference type="InterPro" id="IPR005493">
    <property type="entry name" value="RraA/RraA-like"/>
</dbReference>
<protein>
    <recommendedName>
        <fullName evidence="2">Putative 4-hydroxy-4-methyl-2-oxoglutarate aldolase</fullName>
    </recommendedName>
    <alternativeName>
        <fullName evidence="3">Regulator of ribonuclease activity homolog</fullName>
    </alternativeName>
    <alternativeName>
        <fullName evidence="4">RraA-like protein</fullName>
    </alternativeName>
</protein>